<evidence type="ECO:0008006" key="4">
    <source>
        <dbReference type="Google" id="ProtNLM"/>
    </source>
</evidence>
<proteinExistence type="predicted"/>
<name>A0ABP7RU54_9ACTN</name>
<dbReference type="SUPFAM" id="SSF53335">
    <property type="entry name" value="S-adenosyl-L-methionine-dependent methyltransferases"/>
    <property type="match status" value="1"/>
</dbReference>
<evidence type="ECO:0000256" key="1">
    <source>
        <dbReference type="SAM" id="MobiDB-lite"/>
    </source>
</evidence>
<sequence>MPWTVMPHERQRRTLDAAADVLTPNGRFSTFAYVHAAWTPPARRFATELTARFSTVERSRVVWPNLPPAHVHRAVMPIHTPLPTPTPTRTLPHRRTP</sequence>
<reference evidence="3" key="1">
    <citation type="journal article" date="2019" name="Int. J. Syst. Evol. Microbiol.">
        <title>The Global Catalogue of Microorganisms (GCM) 10K type strain sequencing project: providing services to taxonomists for standard genome sequencing and annotation.</title>
        <authorList>
            <consortium name="The Broad Institute Genomics Platform"/>
            <consortium name="The Broad Institute Genome Sequencing Center for Infectious Disease"/>
            <person name="Wu L."/>
            <person name="Ma J."/>
        </authorList>
    </citation>
    <scope>NUCLEOTIDE SEQUENCE [LARGE SCALE GENOMIC DNA]</scope>
    <source>
        <strain evidence="3">JCM 16924</strain>
    </source>
</reference>
<protein>
    <recommendedName>
        <fullName evidence="4">Methyltransferase</fullName>
    </recommendedName>
</protein>
<gene>
    <name evidence="2" type="ORF">GCM10022232_46160</name>
</gene>
<dbReference type="InterPro" id="IPR029063">
    <property type="entry name" value="SAM-dependent_MTases_sf"/>
</dbReference>
<comment type="caution">
    <text evidence="2">The sequence shown here is derived from an EMBL/GenBank/DDBJ whole genome shotgun (WGS) entry which is preliminary data.</text>
</comment>
<accession>A0ABP7RU54</accession>
<organism evidence="2 3">
    <name type="scientific">Streptomyces plumbiresistens</name>
    <dbReference type="NCBI Taxonomy" id="511811"/>
    <lineage>
        <taxon>Bacteria</taxon>
        <taxon>Bacillati</taxon>
        <taxon>Actinomycetota</taxon>
        <taxon>Actinomycetes</taxon>
        <taxon>Kitasatosporales</taxon>
        <taxon>Streptomycetaceae</taxon>
        <taxon>Streptomyces</taxon>
    </lineage>
</organism>
<dbReference type="Proteomes" id="UP001500456">
    <property type="component" value="Unassembled WGS sequence"/>
</dbReference>
<keyword evidence="3" id="KW-1185">Reference proteome</keyword>
<feature type="region of interest" description="Disordered" evidence="1">
    <location>
        <begin position="77"/>
        <end position="97"/>
    </location>
</feature>
<dbReference type="EMBL" id="BAAAZX010000013">
    <property type="protein sequence ID" value="GAA4002194.1"/>
    <property type="molecule type" value="Genomic_DNA"/>
</dbReference>
<evidence type="ECO:0000313" key="2">
    <source>
        <dbReference type="EMBL" id="GAA4002194.1"/>
    </source>
</evidence>
<evidence type="ECO:0000313" key="3">
    <source>
        <dbReference type="Proteomes" id="UP001500456"/>
    </source>
</evidence>